<feature type="non-terminal residue" evidence="14">
    <location>
        <position position="1"/>
    </location>
</feature>
<feature type="domain" description="Orange" evidence="13">
    <location>
        <begin position="125"/>
        <end position="160"/>
    </location>
</feature>
<accession>A0A087R1L6</accession>
<dbReference type="InterPro" id="IPR011598">
    <property type="entry name" value="bHLH_dom"/>
</dbReference>
<evidence type="ECO:0000256" key="9">
    <source>
        <dbReference type="ARBA" id="ARBA00023163"/>
    </source>
</evidence>
<dbReference type="SMART" id="SM00353">
    <property type="entry name" value="HLH"/>
    <property type="match status" value="1"/>
</dbReference>
<feature type="compositionally biased region" description="Low complexity" evidence="11">
    <location>
        <begin position="181"/>
        <end position="195"/>
    </location>
</feature>
<evidence type="ECO:0000256" key="11">
    <source>
        <dbReference type="SAM" id="MobiDB-lite"/>
    </source>
</evidence>
<dbReference type="Proteomes" id="UP000053286">
    <property type="component" value="Unassembled WGS sequence"/>
</dbReference>
<dbReference type="FunFam" id="4.10.280.10:FF:000020">
    <property type="entry name" value="class E basic helix-loop-helix protein 40"/>
    <property type="match status" value="1"/>
</dbReference>
<proteinExistence type="predicted"/>
<protein>
    <submittedName>
        <fullName evidence="14">Class E basic helix-loop-helix protein 41</fullName>
    </submittedName>
</protein>
<evidence type="ECO:0000256" key="10">
    <source>
        <dbReference type="ARBA" id="ARBA00023242"/>
    </source>
</evidence>
<dbReference type="InterPro" id="IPR003650">
    <property type="entry name" value="Orange_dom"/>
</dbReference>
<keyword evidence="9" id="KW-0804">Transcription</keyword>
<comment type="subcellular location">
    <subcellularLocation>
        <location evidence="2">Cytoplasm</location>
    </subcellularLocation>
    <subcellularLocation>
        <location evidence="1">Nucleus</location>
    </subcellularLocation>
</comment>
<dbReference type="AlphaFoldDB" id="A0A087R1L6"/>
<dbReference type="SMART" id="SM00511">
    <property type="entry name" value="ORANGE"/>
    <property type="match status" value="1"/>
</dbReference>
<dbReference type="PROSITE" id="PS51054">
    <property type="entry name" value="ORANGE"/>
    <property type="match status" value="1"/>
</dbReference>
<evidence type="ECO:0000256" key="8">
    <source>
        <dbReference type="ARBA" id="ARBA00023125"/>
    </source>
</evidence>
<keyword evidence="6" id="KW-0805">Transcription regulation</keyword>
<dbReference type="STRING" id="9233.A0A087R1L6"/>
<dbReference type="PANTHER" id="PTHR10985">
    <property type="entry name" value="BASIC HELIX-LOOP-HELIX TRANSCRIPTION FACTOR, HES-RELATED"/>
    <property type="match status" value="1"/>
</dbReference>
<dbReference type="InterPro" id="IPR036638">
    <property type="entry name" value="HLH_DNA-bd_sf"/>
</dbReference>
<evidence type="ECO:0000256" key="6">
    <source>
        <dbReference type="ARBA" id="ARBA00023015"/>
    </source>
</evidence>
<organism evidence="14 15">
    <name type="scientific">Aptenodytes forsteri</name>
    <name type="common">Emperor penguin</name>
    <dbReference type="NCBI Taxonomy" id="9233"/>
    <lineage>
        <taxon>Eukaryota</taxon>
        <taxon>Metazoa</taxon>
        <taxon>Chordata</taxon>
        <taxon>Craniata</taxon>
        <taxon>Vertebrata</taxon>
        <taxon>Euteleostomi</taxon>
        <taxon>Archelosauria</taxon>
        <taxon>Archosauria</taxon>
        <taxon>Dinosauria</taxon>
        <taxon>Saurischia</taxon>
        <taxon>Theropoda</taxon>
        <taxon>Coelurosauria</taxon>
        <taxon>Aves</taxon>
        <taxon>Neognathae</taxon>
        <taxon>Neoaves</taxon>
        <taxon>Aequornithes</taxon>
        <taxon>Sphenisciformes</taxon>
        <taxon>Spheniscidae</taxon>
        <taxon>Aptenodytes</taxon>
    </lineage>
</organism>
<dbReference type="GO" id="GO:0046983">
    <property type="term" value="F:protein dimerization activity"/>
    <property type="evidence" value="ECO:0007669"/>
    <property type="project" value="InterPro"/>
</dbReference>
<dbReference type="InterPro" id="IPR050370">
    <property type="entry name" value="HES_HEY"/>
</dbReference>
<sequence length="195" mass="22084">LDYPSLYMCKPKRGVKRDESKETYKLPHRLIEKKRRDRINECIAQLKDLLPEHLKLTVRCRASRPLPLPLQTLGHLEKAVVLELTLKHLKALTALTEQQHQKIIALQNGKRRYTKSPVQADLDAFHSGFQTCAKEVLQYLSRFESWTPREQRCAQLLGHLHSISSQFLPGPQLLSPPPGPLSKGSSSSSSVSPPP</sequence>
<gene>
    <name evidence="14" type="ORF">AS27_06257</name>
</gene>
<keyword evidence="4" id="KW-1017">Isopeptide bond</keyword>
<dbReference type="Pfam" id="PF00010">
    <property type="entry name" value="HLH"/>
    <property type="match status" value="1"/>
</dbReference>
<dbReference type="GO" id="GO:0005737">
    <property type="term" value="C:cytoplasm"/>
    <property type="evidence" value="ECO:0007669"/>
    <property type="project" value="UniProtKB-SubCell"/>
</dbReference>
<evidence type="ECO:0000256" key="3">
    <source>
        <dbReference type="ARBA" id="ARBA00022491"/>
    </source>
</evidence>
<keyword evidence="8" id="KW-0238">DNA-binding</keyword>
<keyword evidence="15" id="KW-1185">Reference proteome</keyword>
<dbReference type="Gene3D" id="6.10.250.980">
    <property type="match status" value="1"/>
</dbReference>
<dbReference type="SUPFAM" id="SSF158457">
    <property type="entry name" value="Orange domain-like"/>
    <property type="match status" value="1"/>
</dbReference>
<evidence type="ECO:0000256" key="7">
    <source>
        <dbReference type="ARBA" id="ARBA00023108"/>
    </source>
</evidence>
<dbReference type="PROSITE" id="PS50888">
    <property type="entry name" value="BHLH"/>
    <property type="match status" value="1"/>
</dbReference>
<dbReference type="Pfam" id="PF07527">
    <property type="entry name" value="Hairy_orange"/>
    <property type="match status" value="1"/>
</dbReference>
<dbReference type="GO" id="GO:0006355">
    <property type="term" value="P:regulation of DNA-templated transcription"/>
    <property type="evidence" value="ECO:0007669"/>
    <property type="project" value="InterPro"/>
</dbReference>
<dbReference type="GO" id="GO:0003677">
    <property type="term" value="F:DNA binding"/>
    <property type="evidence" value="ECO:0007669"/>
    <property type="project" value="UniProtKB-KW"/>
</dbReference>
<evidence type="ECO:0000313" key="15">
    <source>
        <dbReference type="Proteomes" id="UP000053286"/>
    </source>
</evidence>
<keyword evidence="5" id="KW-0832">Ubl conjugation</keyword>
<reference evidence="14 15" key="1">
    <citation type="submission" date="2014-04" db="EMBL/GenBank/DDBJ databases">
        <title>Genome evolution of avian class.</title>
        <authorList>
            <person name="Zhang G."/>
            <person name="Li C."/>
        </authorList>
    </citation>
    <scope>NUCLEOTIDE SEQUENCE [LARGE SCALE GENOMIC DNA]</scope>
    <source>
        <strain evidence="14">BGI_AS27</strain>
    </source>
</reference>
<dbReference type="SUPFAM" id="SSF47459">
    <property type="entry name" value="HLH, helix-loop-helix DNA-binding domain"/>
    <property type="match status" value="1"/>
</dbReference>
<feature type="region of interest" description="Disordered" evidence="11">
    <location>
        <begin position="168"/>
        <end position="195"/>
    </location>
</feature>
<dbReference type="GO" id="GO:0048511">
    <property type="term" value="P:rhythmic process"/>
    <property type="evidence" value="ECO:0007669"/>
    <property type="project" value="UniProtKB-KW"/>
</dbReference>
<evidence type="ECO:0000259" key="13">
    <source>
        <dbReference type="PROSITE" id="PS51054"/>
    </source>
</evidence>
<evidence type="ECO:0000256" key="1">
    <source>
        <dbReference type="ARBA" id="ARBA00004123"/>
    </source>
</evidence>
<keyword evidence="7" id="KW-0090">Biological rhythms</keyword>
<dbReference type="EMBL" id="KL226044">
    <property type="protein sequence ID" value="KFM07370.1"/>
    <property type="molecule type" value="Genomic_DNA"/>
</dbReference>
<evidence type="ECO:0000313" key="14">
    <source>
        <dbReference type="EMBL" id="KFM07370.1"/>
    </source>
</evidence>
<evidence type="ECO:0000256" key="2">
    <source>
        <dbReference type="ARBA" id="ARBA00004496"/>
    </source>
</evidence>
<keyword evidence="3" id="KW-0678">Repressor</keyword>
<name>A0A087R1L6_APTFO</name>
<evidence type="ECO:0000256" key="4">
    <source>
        <dbReference type="ARBA" id="ARBA00022499"/>
    </source>
</evidence>
<evidence type="ECO:0000259" key="12">
    <source>
        <dbReference type="PROSITE" id="PS50888"/>
    </source>
</evidence>
<feature type="non-terminal residue" evidence="14">
    <location>
        <position position="195"/>
    </location>
</feature>
<feature type="domain" description="BHLH" evidence="12">
    <location>
        <begin position="23"/>
        <end position="92"/>
    </location>
</feature>
<dbReference type="GO" id="GO:0005634">
    <property type="term" value="C:nucleus"/>
    <property type="evidence" value="ECO:0007669"/>
    <property type="project" value="UniProtKB-SubCell"/>
</dbReference>
<keyword evidence="10" id="KW-0539">Nucleus</keyword>
<dbReference type="Gene3D" id="4.10.280.10">
    <property type="entry name" value="Helix-loop-helix DNA-binding domain"/>
    <property type="match status" value="1"/>
</dbReference>
<evidence type="ECO:0000256" key="5">
    <source>
        <dbReference type="ARBA" id="ARBA00022843"/>
    </source>
</evidence>